<evidence type="ECO:0000313" key="1">
    <source>
        <dbReference type="EMBL" id="RAH99035.1"/>
    </source>
</evidence>
<dbReference type="EMBL" id="QHHQ01000006">
    <property type="protein sequence ID" value="RAH99035.1"/>
    <property type="molecule type" value="Genomic_DNA"/>
</dbReference>
<sequence length="249" mass="25771">MHSTEQGQRIADLVTQRYQHEQALDAETEALKAQKAAAADTAQETAQLGQQLGSAFSDAFSGFLQDLKSGKSGVEALQNALSRLADQLLNMVVSNLFSSLLGGLGFAGGGEVNVPSFASGGRISGPGSGTSDSILARVSDGEHIIRAKQAKRFRPLLEAINSGAIDRLPAFAAGGAVGGASAAMMAGSVGGNQTVNFAPVINVESKASGDPVADAKQAKAIGDAVEDRMRHLVVNEMMRQQRPGGILRR</sequence>
<gene>
    <name evidence="1" type="ORF">DLJ53_25775</name>
</gene>
<accession>A0A8B2NLQ6</accession>
<proteinExistence type="predicted"/>
<protein>
    <recommendedName>
        <fullName evidence="3">Phage tail tape measure protein, lambda family</fullName>
    </recommendedName>
</protein>
<name>A0A8B2NLQ6_9HYPH</name>
<keyword evidence="2" id="KW-1185">Reference proteome</keyword>
<dbReference type="Proteomes" id="UP000249590">
    <property type="component" value="Unassembled WGS sequence"/>
</dbReference>
<evidence type="ECO:0008006" key="3">
    <source>
        <dbReference type="Google" id="ProtNLM"/>
    </source>
</evidence>
<dbReference type="RefSeq" id="WP_111350616.1">
    <property type="nucleotide sequence ID" value="NZ_QHHQ01000006.1"/>
</dbReference>
<dbReference type="OrthoDB" id="7710249at2"/>
<organism evidence="1 2">
    <name type="scientific">Acuticoccus sediminis</name>
    <dbReference type="NCBI Taxonomy" id="2184697"/>
    <lineage>
        <taxon>Bacteria</taxon>
        <taxon>Pseudomonadati</taxon>
        <taxon>Pseudomonadota</taxon>
        <taxon>Alphaproteobacteria</taxon>
        <taxon>Hyphomicrobiales</taxon>
        <taxon>Amorphaceae</taxon>
        <taxon>Acuticoccus</taxon>
    </lineage>
</organism>
<dbReference type="AlphaFoldDB" id="A0A8B2NLQ6"/>
<reference evidence="1 2" key="1">
    <citation type="submission" date="2018-05" db="EMBL/GenBank/DDBJ databases">
        <title>Acuticoccus sediminis sp. nov., isolated from deep-sea sediment of Indian Ocean.</title>
        <authorList>
            <person name="Liu X."/>
            <person name="Lai Q."/>
            <person name="Du Y."/>
            <person name="Sun F."/>
            <person name="Zhang X."/>
            <person name="Wang S."/>
            <person name="Shao Z."/>
        </authorList>
    </citation>
    <scope>NUCLEOTIDE SEQUENCE [LARGE SCALE GENOMIC DNA]</scope>
    <source>
        <strain evidence="1 2">PTG4-2</strain>
    </source>
</reference>
<evidence type="ECO:0000313" key="2">
    <source>
        <dbReference type="Proteomes" id="UP000249590"/>
    </source>
</evidence>
<comment type="caution">
    <text evidence="1">The sequence shown here is derived from an EMBL/GenBank/DDBJ whole genome shotgun (WGS) entry which is preliminary data.</text>
</comment>